<name>A0A8J6AYX2_9EUKA</name>
<keyword evidence="6" id="KW-0804">Transcription</keyword>
<keyword evidence="10" id="KW-1185">Reference proteome</keyword>
<reference evidence="9" key="1">
    <citation type="submission" date="2021-05" db="EMBL/GenBank/DDBJ databases">
        <title>A free-living protist that lacks canonical eukaryotic 1 DNA replication and segregation systems.</title>
        <authorList>
            <person name="Salas-Leiva D.E."/>
            <person name="Tromer E.C."/>
            <person name="Curtis B.A."/>
            <person name="Jerlstrom-Hultqvist J."/>
            <person name="Kolisko M."/>
            <person name="Yi Z."/>
            <person name="Salas-Leiva J.S."/>
            <person name="Gallot-Lavallee L."/>
            <person name="Kops G.J.P.L."/>
            <person name="Archibald J.M."/>
            <person name="Simpson A.G.B."/>
            <person name="Roger A.J."/>
        </authorList>
    </citation>
    <scope>NUCLEOTIDE SEQUENCE</scope>
    <source>
        <strain evidence="9">BICM</strain>
    </source>
</reference>
<dbReference type="PANTHER" id="PTHR44215:SF1">
    <property type="entry name" value="WD REPEAT-CONTAINING PROTEIN 75"/>
    <property type="match status" value="1"/>
</dbReference>
<dbReference type="SMART" id="SM00320">
    <property type="entry name" value="WD40"/>
    <property type="match status" value="3"/>
</dbReference>
<keyword evidence="2" id="KW-0690">Ribosome biogenesis</keyword>
<evidence type="ECO:0000313" key="10">
    <source>
        <dbReference type="Proteomes" id="UP000717585"/>
    </source>
</evidence>
<dbReference type="Pfam" id="PF23869">
    <property type="entry name" value="Beta-prop_WDR75_1st"/>
    <property type="match status" value="1"/>
</dbReference>
<evidence type="ECO:0000256" key="8">
    <source>
        <dbReference type="PROSITE-ProRule" id="PRU00221"/>
    </source>
</evidence>
<dbReference type="GO" id="GO:0032040">
    <property type="term" value="C:small-subunit processome"/>
    <property type="evidence" value="ECO:0007669"/>
    <property type="project" value="InterPro"/>
</dbReference>
<proteinExistence type="predicted"/>
<dbReference type="GO" id="GO:0045943">
    <property type="term" value="P:positive regulation of transcription by RNA polymerase I"/>
    <property type="evidence" value="ECO:0007669"/>
    <property type="project" value="InterPro"/>
</dbReference>
<comment type="subcellular location">
    <subcellularLocation>
        <location evidence="1">Nucleus</location>
        <location evidence="1">Nucleolus</location>
    </subcellularLocation>
</comment>
<dbReference type="GO" id="GO:2000234">
    <property type="term" value="P:positive regulation of rRNA processing"/>
    <property type="evidence" value="ECO:0007669"/>
    <property type="project" value="TreeGrafter"/>
</dbReference>
<gene>
    <name evidence="9" type="ORF">J8273_2677</name>
</gene>
<dbReference type="AlphaFoldDB" id="A0A8J6AYX2"/>
<dbReference type="InterPro" id="IPR001680">
    <property type="entry name" value="WD40_rpt"/>
</dbReference>
<evidence type="ECO:0008006" key="11">
    <source>
        <dbReference type="Google" id="ProtNLM"/>
    </source>
</evidence>
<evidence type="ECO:0000256" key="6">
    <source>
        <dbReference type="ARBA" id="ARBA00023163"/>
    </source>
</evidence>
<dbReference type="SUPFAM" id="SSF69322">
    <property type="entry name" value="Tricorn protease domain 2"/>
    <property type="match status" value="1"/>
</dbReference>
<evidence type="ECO:0000256" key="3">
    <source>
        <dbReference type="ARBA" id="ARBA00022552"/>
    </source>
</evidence>
<sequence>MVVSDAFHRIGGAIKQPVFTNDGKAVLFSIANMVYTVNARSGACTQKFEAPMNVAHIAMLYESSQQILMASSDSVFVLQGISPPVTVATHTLSGYKLLELIPGSSRDTFYAILSDVKGKARAKTCLARLVVDSSALTLDIIRRTERSHRPQHTNLVLGPDGMLVATIDHTAWVLDPAELEYGPECVHVISHTRPFTAVACSDATIALGDDLGVIRVLRDPLDVPSPSKLKDLTVQLLPWHTGPISSLLFGPSPSEVYSGGHEGVLVSWNLVASSSDFLPRLGGSIIAMVPGPEGETVQVAVLCSDNAVRLLDLTHRSVVFTYRGLAQPTTGHPAFQVYPIQNPGLYPPKGPHRRVLTAGTAGSLSLFDATEHVNPAPSRLAVVTRNYATDVGDSKAPPAHAHWACFSADGAVMASADGAGRPGVPETTRVWFRESQHAMHDTSSTSLPRFCLVASLSGLTTDVPVAMDMSADGAWLVVADRSGAVKILSIGDTVELAASFMFEDYSAITARVNPDCSKVHVLFDHQLVTIDLKTRDVCAHFLLANRQKAGSIDYLSDGRLVLATNKMLAVATEDAVVDAIQGIFTHVCVLDDTIHVIVRTGTFFYASLTSALVPLARHSLGKFGTFVEALLPSPANPAGLLILAIDDGERVLFSMDPASLSSNDEDDDEDMDADTATRRAMFGAEFDDTVPTAALESVTTASGVLAVFDGPTHALLPTTLLASRFVGLLADGIAL</sequence>
<evidence type="ECO:0000256" key="7">
    <source>
        <dbReference type="ARBA" id="ARBA00023242"/>
    </source>
</evidence>
<accession>A0A8J6AYX2</accession>
<keyword evidence="5" id="KW-0677">Repeat</keyword>
<comment type="caution">
    <text evidence="9">The sequence shown here is derived from an EMBL/GenBank/DDBJ whole genome shotgun (WGS) entry which is preliminary data.</text>
</comment>
<dbReference type="SUPFAM" id="SSF101908">
    <property type="entry name" value="Putative isomerase YbhE"/>
    <property type="match status" value="1"/>
</dbReference>
<dbReference type="Gene3D" id="2.130.10.10">
    <property type="entry name" value="YVTN repeat-like/Quinoprotein amine dehydrogenase"/>
    <property type="match status" value="2"/>
</dbReference>
<evidence type="ECO:0000313" key="9">
    <source>
        <dbReference type="EMBL" id="KAG9395765.1"/>
    </source>
</evidence>
<evidence type="ECO:0000256" key="2">
    <source>
        <dbReference type="ARBA" id="ARBA00022517"/>
    </source>
</evidence>
<dbReference type="Proteomes" id="UP000717585">
    <property type="component" value="Unassembled WGS sequence"/>
</dbReference>
<feature type="repeat" description="WD" evidence="8">
    <location>
        <begin position="237"/>
        <end position="270"/>
    </location>
</feature>
<dbReference type="PROSITE" id="PS50082">
    <property type="entry name" value="WD_REPEATS_2"/>
    <property type="match status" value="1"/>
</dbReference>
<evidence type="ECO:0000256" key="1">
    <source>
        <dbReference type="ARBA" id="ARBA00004604"/>
    </source>
</evidence>
<dbReference type="OrthoDB" id="4096at2759"/>
<keyword evidence="3" id="KW-0698">rRNA processing</keyword>
<dbReference type="PANTHER" id="PTHR44215">
    <property type="entry name" value="WD REPEAT-CONTAINING PROTEIN 75"/>
    <property type="match status" value="1"/>
</dbReference>
<dbReference type="GO" id="GO:0006364">
    <property type="term" value="P:rRNA processing"/>
    <property type="evidence" value="ECO:0007669"/>
    <property type="project" value="UniProtKB-KW"/>
</dbReference>
<evidence type="ECO:0000256" key="4">
    <source>
        <dbReference type="ARBA" id="ARBA00022574"/>
    </source>
</evidence>
<organism evidence="9 10">
    <name type="scientific">Carpediemonas membranifera</name>
    <dbReference type="NCBI Taxonomy" id="201153"/>
    <lineage>
        <taxon>Eukaryota</taxon>
        <taxon>Metamonada</taxon>
        <taxon>Carpediemonas-like organisms</taxon>
        <taxon>Carpediemonas</taxon>
    </lineage>
</organism>
<keyword evidence="7" id="KW-0539">Nucleus</keyword>
<keyword evidence="4 8" id="KW-0853">WD repeat</keyword>
<dbReference type="EMBL" id="JAHDYR010000008">
    <property type="protein sequence ID" value="KAG9395765.1"/>
    <property type="molecule type" value="Genomic_DNA"/>
</dbReference>
<dbReference type="InterPro" id="IPR053826">
    <property type="entry name" value="WDR75"/>
</dbReference>
<dbReference type="GO" id="GO:0003723">
    <property type="term" value="F:RNA binding"/>
    <property type="evidence" value="ECO:0007669"/>
    <property type="project" value="InterPro"/>
</dbReference>
<evidence type="ECO:0000256" key="5">
    <source>
        <dbReference type="ARBA" id="ARBA00022737"/>
    </source>
</evidence>
<dbReference type="InterPro" id="IPR015943">
    <property type="entry name" value="WD40/YVTN_repeat-like_dom_sf"/>
</dbReference>
<protein>
    <recommendedName>
        <fullName evidence="11">WD40 repeat protein</fullName>
    </recommendedName>
</protein>